<gene>
    <name evidence="9 11" type="primary">rbsK</name>
    <name evidence="11" type="ORF">CGERO_02575</name>
</gene>
<dbReference type="GO" id="GO:0005524">
    <property type="term" value="F:ATP binding"/>
    <property type="evidence" value="ECO:0007669"/>
    <property type="project" value="UniProtKB-UniRule"/>
</dbReference>
<comment type="subcellular location">
    <subcellularLocation>
        <location evidence="9">Cytoplasm</location>
    </subcellularLocation>
</comment>
<reference evidence="11 12" key="1">
    <citation type="submission" date="2018-11" db="EMBL/GenBank/DDBJ databases">
        <authorList>
            <person name="Kleinhagauer T."/>
            <person name="Glaeser S.P."/>
            <person name="Spergser J."/>
            <person name="Ruckert C."/>
            <person name="Kaempfer P."/>
            <person name="Busse H.-J."/>
        </authorList>
    </citation>
    <scope>NUCLEOTIDE SEQUENCE [LARGE SCALE GENOMIC DNA]</scope>
    <source>
        <strain evidence="11 12">W8</strain>
    </source>
</reference>
<dbReference type="AlphaFoldDB" id="A0A3G6IYI2"/>
<dbReference type="RefSeq" id="WP_123933324.1">
    <property type="nucleotide sequence ID" value="NZ_CP033897.1"/>
</dbReference>
<evidence type="ECO:0000256" key="2">
    <source>
        <dbReference type="ARBA" id="ARBA00022723"/>
    </source>
</evidence>
<evidence type="ECO:0000256" key="6">
    <source>
        <dbReference type="ARBA" id="ARBA00022842"/>
    </source>
</evidence>
<dbReference type="UniPathway" id="UPA00916">
    <property type="reaction ID" value="UER00889"/>
</dbReference>
<feature type="binding site" evidence="9">
    <location>
        <position position="279"/>
    </location>
    <ligand>
        <name>K(+)</name>
        <dbReference type="ChEBI" id="CHEBI:29103"/>
    </ligand>
</feature>
<evidence type="ECO:0000256" key="3">
    <source>
        <dbReference type="ARBA" id="ARBA00022741"/>
    </source>
</evidence>
<dbReference type="KEGG" id="cgk:CGERO_02575"/>
<evidence type="ECO:0000256" key="9">
    <source>
        <dbReference type="HAMAP-Rule" id="MF_01987"/>
    </source>
</evidence>
<protein>
    <recommendedName>
        <fullName evidence="9">Ribokinase</fullName>
        <shortName evidence="9">RK</shortName>
        <ecNumber evidence="9">2.7.1.15</ecNumber>
    </recommendedName>
</protein>
<dbReference type="InterPro" id="IPR011877">
    <property type="entry name" value="Ribokinase"/>
</dbReference>
<feature type="binding site" evidence="9">
    <location>
        <position position="180"/>
    </location>
    <ligand>
        <name>ATP</name>
        <dbReference type="ChEBI" id="CHEBI:30616"/>
    </ligand>
</feature>
<feature type="binding site" evidence="9">
    <location>
        <begin position="11"/>
        <end position="13"/>
    </location>
    <ligand>
        <name>substrate</name>
    </ligand>
</feature>
<dbReference type="Gene3D" id="3.40.1190.20">
    <property type="match status" value="1"/>
</dbReference>
<feature type="binding site" evidence="9">
    <location>
        <position position="284"/>
    </location>
    <ligand>
        <name>K(+)</name>
        <dbReference type="ChEBI" id="CHEBI:29103"/>
    </ligand>
</feature>
<dbReference type="GO" id="GO:0005829">
    <property type="term" value="C:cytosol"/>
    <property type="evidence" value="ECO:0007669"/>
    <property type="project" value="TreeGrafter"/>
</dbReference>
<feature type="binding site" evidence="9">
    <location>
        <position position="249"/>
    </location>
    <ligand>
        <name>substrate</name>
    </ligand>
</feature>
<keyword evidence="9" id="KW-0963">Cytoplasm</keyword>
<evidence type="ECO:0000256" key="1">
    <source>
        <dbReference type="ARBA" id="ARBA00022679"/>
    </source>
</evidence>
<name>A0A3G6IYI2_9CORY</name>
<evidence type="ECO:0000256" key="7">
    <source>
        <dbReference type="ARBA" id="ARBA00022958"/>
    </source>
</evidence>
<proteinExistence type="inferred from homology"/>
<organism evidence="11 12">
    <name type="scientific">Corynebacterium gerontici</name>
    <dbReference type="NCBI Taxonomy" id="2079234"/>
    <lineage>
        <taxon>Bacteria</taxon>
        <taxon>Bacillati</taxon>
        <taxon>Actinomycetota</taxon>
        <taxon>Actinomycetes</taxon>
        <taxon>Mycobacteriales</taxon>
        <taxon>Corynebacteriaceae</taxon>
        <taxon>Corynebacterium</taxon>
    </lineage>
</organism>
<feature type="binding site" evidence="9">
    <location>
        <position position="288"/>
    </location>
    <ligand>
        <name>K(+)</name>
        <dbReference type="ChEBI" id="CHEBI:29103"/>
    </ligand>
</feature>
<keyword evidence="2 9" id="KW-0479">Metal-binding</keyword>
<dbReference type="OrthoDB" id="9775849at2"/>
<keyword evidence="4 9" id="KW-0418">Kinase</keyword>
<dbReference type="InterPro" id="IPR002139">
    <property type="entry name" value="Ribo/fructo_kinase"/>
</dbReference>
<sequence length="298" mass="29806">MPNIAVVGSINADLTVQVDRHPKPGETLLGAGGGVAPGGKGANQAVAAALRGADVHVVGAVGDDSYADPALALLKAAGVHLEEVETVPGSTGLAVITVAADGENSIVVVPGANASVDATFVQRHARTIREADVLLLQGEIPASGIEAAVALSQGRVIINLAPVVKVAPETLLHADPIMANEHEAGLILEQLGRTGDGSPEALARELLRAGFPSAVLTLGAKGALVADQSGLELVQSPRVKAVDTTGAGDAFAGAFCAAVLGGAGLREAAQESVRVAAFSVTGYGAQTSYPQPDQELPQ</sequence>
<feature type="binding site" evidence="9">
    <location>
        <position position="243"/>
    </location>
    <ligand>
        <name>K(+)</name>
        <dbReference type="ChEBI" id="CHEBI:29103"/>
    </ligand>
</feature>
<comment type="similarity">
    <text evidence="9">Belongs to the carbohydrate kinase PfkB family. Ribokinase subfamily.</text>
</comment>
<evidence type="ECO:0000256" key="5">
    <source>
        <dbReference type="ARBA" id="ARBA00022840"/>
    </source>
</evidence>
<dbReference type="SUPFAM" id="SSF53613">
    <property type="entry name" value="Ribokinase-like"/>
    <property type="match status" value="1"/>
</dbReference>
<feature type="active site" description="Proton acceptor" evidence="9">
    <location>
        <position position="249"/>
    </location>
</feature>
<feature type="binding site" evidence="9">
    <location>
        <position position="282"/>
    </location>
    <ligand>
        <name>K(+)</name>
        <dbReference type="ChEBI" id="CHEBI:29103"/>
    </ligand>
</feature>
<comment type="caution">
    <text evidence="9">Lacks conserved residue(s) required for the propagation of feature annotation.</text>
</comment>
<dbReference type="InterPro" id="IPR011611">
    <property type="entry name" value="PfkB_dom"/>
</dbReference>
<keyword evidence="7 9" id="KW-0630">Potassium</keyword>
<feature type="binding site" evidence="9">
    <location>
        <begin position="248"/>
        <end position="249"/>
    </location>
    <ligand>
        <name>ATP</name>
        <dbReference type="ChEBI" id="CHEBI:30616"/>
    </ligand>
</feature>
<keyword evidence="8 9" id="KW-0119">Carbohydrate metabolism</keyword>
<keyword evidence="1 9" id="KW-0808">Transferase</keyword>
<feature type="domain" description="Carbohydrate kinase PfkB" evidence="10">
    <location>
        <begin position="1"/>
        <end position="291"/>
    </location>
</feature>
<feature type="binding site" evidence="9">
    <location>
        <position position="245"/>
    </location>
    <ligand>
        <name>K(+)</name>
        <dbReference type="ChEBI" id="CHEBI:29103"/>
    </ligand>
</feature>
<keyword evidence="12" id="KW-1185">Reference proteome</keyword>
<feature type="binding site" evidence="9">
    <location>
        <position position="139"/>
    </location>
    <ligand>
        <name>substrate</name>
    </ligand>
</feature>
<dbReference type="InterPro" id="IPR029056">
    <property type="entry name" value="Ribokinase-like"/>
</dbReference>
<dbReference type="PRINTS" id="PR00990">
    <property type="entry name" value="RIBOKINASE"/>
</dbReference>
<keyword evidence="5 9" id="KW-0067">ATP-binding</keyword>
<evidence type="ECO:0000256" key="4">
    <source>
        <dbReference type="ARBA" id="ARBA00022777"/>
    </source>
</evidence>
<comment type="activity regulation">
    <text evidence="9">Activated by a monovalent cation that binds near, but not in, the active site. The most likely occupant of the site in vivo is potassium. Ion binding induces a conformational change that may alter substrate affinity.</text>
</comment>
<comment type="subunit">
    <text evidence="9">Homodimer.</text>
</comment>
<dbReference type="HAMAP" id="MF_01987">
    <property type="entry name" value="Ribokinase"/>
    <property type="match status" value="1"/>
</dbReference>
<dbReference type="CDD" id="cd01174">
    <property type="entry name" value="ribokinase"/>
    <property type="match status" value="1"/>
</dbReference>
<dbReference type="EC" id="2.7.1.15" evidence="9"/>
<accession>A0A3G6IYI2</accession>
<dbReference type="PANTHER" id="PTHR10584:SF166">
    <property type="entry name" value="RIBOKINASE"/>
    <property type="match status" value="1"/>
</dbReference>
<evidence type="ECO:0000259" key="10">
    <source>
        <dbReference type="Pfam" id="PF00294"/>
    </source>
</evidence>
<evidence type="ECO:0000256" key="8">
    <source>
        <dbReference type="ARBA" id="ARBA00023277"/>
    </source>
</evidence>
<dbReference type="GO" id="GO:0019303">
    <property type="term" value="P:D-ribose catabolic process"/>
    <property type="evidence" value="ECO:0007669"/>
    <property type="project" value="UniProtKB-UniRule"/>
</dbReference>
<comment type="cofactor">
    <cofactor evidence="9">
        <name>Mg(2+)</name>
        <dbReference type="ChEBI" id="CHEBI:18420"/>
    </cofactor>
    <text evidence="9">Requires a divalent cation, most likely magnesium in vivo, as an electrophilic catalyst to aid phosphoryl group transfer. It is the chelate of the metal and the nucleotide that is the actual substrate.</text>
</comment>
<evidence type="ECO:0000313" key="11">
    <source>
        <dbReference type="EMBL" id="AZA10839.1"/>
    </source>
</evidence>
<dbReference type="GO" id="GO:0004747">
    <property type="term" value="F:ribokinase activity"/>
    <property type="evidence" value="ECO:0007669"/>
    <property type="project" value="UniProtKB-UniRule"/>
</dbReference>
<dbReference type="GO" id="GO:0046872">
    <property type="term" value="F:metal ion binding"/>
    <property type="evidence" value="ECO:0007669"/>
    <property type="project" value="UniProtKB-KW"/>
</dbReference>
<comment type="function">
    <text evidence="9">Catalyzes the phosphorylation of ribose at O-5 in a reaction requiring ATP and magnesium. The resulting D-ribose-5-phosphate can then be used either for sythesis of nucleotides, histidine, and tryptophan, or as a component of the pentose phosphate pathway.</text>
</comment>
<feature type="binding site" evidence="9">
    <location>
        <begin position="39"/>
        <end position="43"/>
    </location>
    <ligand>
        <name>substrate</name>
    </ligand>
</feature>
<dbReference type="Pfam" id="PF00294">
    <property type="entry name" value="PfkB"/>
    <property type="match status" value="1"/>
</dbReference>
<keyword evidence="3 9" id="KW-0547">Nucleotide-binding</keyword>
<keyword evidence="6 9" id="KW-0460">Magnesium</keyword>
<dbReference type="EMBL" id="CP033897">
    <property type="protein sequence ID" value="AZA10839.1"/>
    <property type="molecule type" value="Genomic_DNA"/>
</dbReference>
<comment type="catalytic activity">
    <reaction evidence="9">
        <text>D-ribose + ATP = D-ribose 5-phosphate + ADP + H(+)</text>
        <dbReference type="Rhea" id="RHEA:13697"/>
        <dbReference type="ChEBI" id="CHEBI:15378"/>
        <dbReference type="ChEBI" id="CHEBI:30616"/>
        <dbReference type="ChEBI" id="CHEBI:47013"/>
        <dbReference type="ChEBI" id="CHEBI:78346"/>
        <dbReference type="ChEBI" id="CHEBI:456216"/>
        <dbReference type="EC" id="2.7.1.15"/>
    </reaction>
</comment>
<feature type="binding site" evidence="9">
    <location>
        <begin position="217"/>
        <end position="222"/>
    </location>
    <ligand>
        <name>ATP</name>
        <dbReference type="ChEBI" id="CHEBI:30616"/>
    </ligand>
</feature>
<dbReference type="Proteomes" id="UP000271587">
    <property type="component" value="Chromosome"/>
</dbReference>
<comment type="pathway">
    <text evidence="9">Carbohydrate metabolism; D-ribose degradation; D-ribose 5-phosphate from beta-D-ribopyranose: step 2/2.</text>
</comment>
<evidence type="ECO:0000313" key="12">
    <source>
        <dbReference type="Proteomes" id="UP000271587"/>
    </source>
</evidence>
<dbReference type="PANTHER" id="PTHR10584">
    <property type="entry name" value="SUGAR KINASE"/>
    <property type="match status" value="1"/>
</dbReference>